<keyword evidence="3" id="KW-0812">Transmembrane</keyword>
<evidence type="ECO:0000313" key="5">
    <source>
        <dbReference type="Proteomes" id="UP000078512"/>
    </source>
</evidence>
<keyword evidence="3" id="KW-0472">Membrane</keyword>
<reference evidence="4 5" key="1">
    <citation type="submission" date="2016-05" db="EMBL/GenBank/DDBJ databases">
        <title>Genome sequencing reveals origins of a unique bacterial endosymbiosis in the earliest lineages of terrestrial Fungi.</title>
        <authorList>
            <consortium name="DOE Joint Genome Institute"/>
            <person name="Uehling J."/>
            <person name="Gryganskyi A."/>
            <person name="Hameed K."/>
            <person name="Tschaplinski T."/>
            <person name="Misztal P."/>
            <person name="Wu S."/>
            <person name="Desiro A."/>
            <person name="Vande Pol N."/>
            <person name="Du Z.-Y."/>
            <person name="Zienkiewicz A."/>
            <person name="Zienkiewicz K."/>
            <person name="Morin E."/>
            <person name="Tisserant E."/>
            <person name="Splivallo R."/>
            <person name="Hainaut M."/>
            <person name="Henrissat B."/>
            <person name="Ohm R."/>
            <person name="Kuo A."/>
            <person name="Yan J."/>
            <person name="Lipzen A."/>
            <person name="Nolan M."/>
            <person name="Labutti K."/>
            <person name="Barry K."/>
            <person name="Goldstein A."/>
            <person name="Labbe J."/>
            <person name="Schadt C."/>
            <person name="Tuskan G."/>
            <person name="Grigoriev I."/>
            <person name="Martin F."/>
            <person name="Vilgalys R."/>
            <person name="Bonito G."/>
        </authorList>
    </citation>
    <scope>NUCLEOTIDE SEQUENCE [LARGE SCALE GENOMIC DNA]</scope>
    <source>
        <strain evidence="4 5">AG-77</strain>
    </source>
</reference>
<feature type="compositionally biased region" description="Pro residues" evidence="2">
    <location>
        <begin position="65"/>
        <end position="75"/>
    </location>
</feature>
<dbReference type="Proteomes" id="UP000078512">
    <property type="component" value="Unassembled WGS sequence"/>
</dbReference>
<protein>
    <submittedName>
        <fullName evidence="4">Uncharacterized protein</fullName>
    </submittedName>
</protein>
<keyword evidence="3" id="KW-1133">Transmembrane helix</keyword>
<evidence type="ECO:0000256" key="2">
    <source>
        <dbReference type="SAM" id="MobiDB-lite"/>
    </source>
</evidence>
<feature type="transmembrane region" description="Helical" evidence="3">
    <location>
        <begin position="158"/>
        <end position="179"/>
    </location>
</feature>
<accession>A0A197K482</accession>
<sequence length="249" mass="26004">MESPLLPPPPPPSYIFPTWSLITPPDFPGTKPPTYMTTSRPVPTTDVAPTTIAGNGGGGENTPDPAKPTTPPPSSLPAYSTTDTPRPTFIGSGSTSNPANGGSIATTSTPGGGGGGAGAISGGSITLRPGAPTIYRNNAAETNSPAISGAVISSPMTGVVFTFAFLGALLIGLVAGFLITKYTRLGGREGENEQKDELTEQLRLLTDSLDQQNQQLIQRYQDQHHHQHWSYLTEEKLAHAATNQAEFLP</sequence>
<gene>
    <name evidence="4" type="ORF">K457DRAFT_124138</name>
</gene>
<feature type="compositionally biased region" description="Polar residues" evidence="2">
    <location>
        <begin position="91"/>
        <end position="100"/>
    </location>
</feature>
<organism evidence="4 5">
    <name type="scientific">Linnemannia elongata AG-77</name>
    <dbReference type="NCBI Taxonomy" id="1314771"/>
    <lineage>
        <taxon>Eukaryota</taxon>
        <taxon>Fungi</taxon>
        <taxon>Fungi incertae sedis</taxon>
        <taxon>Mucoromycota</taxon>
        <taxon>Mortierellomycotina</taxon>
        <taxon>Mortierellomycetes</taxon>
        <taxon>Mortierellales</taxon>
        <taxon>Mortierellaceae</taxon>
        <taxon>Linnemannia</taxon>
    </lineage>
</organism>
<dbReference type="AlphaFoldDB" id="A0A197K482"/>
<dbReference type="EMBL" id="KV442029">
    <property type="protein sequence ID" value="OAQ31501.1"/>
    <property type="molecule type" value="Genomic_DNA"/>
</dbReference>
<keyword evidence="5" id="KW-1185">Reference proteome</keyword>
<feature type="region of interest" description="Disordered" evidence="2">
    <location>
        <begin position="23"/>
        <end position="124"/>
    </location>
</feature>
<keyword evidence="1" id="KW-0175">Coiled coil</keyword>
<evidence type="ECO:0000313" key="4">
    <source>
        <dbReference type="EMBL" id="OAQ31501.1"/>
    </source>
</evidence>
<name>A0A197K482_9FUNG</name>
<evidence type="ECO:0000256" key="3">
    <source>
        <dbReference type="SAM" id="Phobius"/>
    </source>
</evidence>
<evidence type="ECO:0000256" key="1">
    <source>
        <dbReference type="SAM" id="Coils"/>
    </source>
</evidence>
<proteinExistence type="predicted"/>
<feature type="compositionally biased region" description="Gly residues" evidence="2">
    <location>
        <begin position="110"/>
        <end position="121"/>
    </location>
</feature>
<feature type="coiled-coil region" evidence="1">
    <location>
        <begin position="188"/>
        <end position="215"/>
    </location>
</feature>
<dbReference type="OrthoDB" id="2429230at2759"/>